<comment type="caution">
    <text evidence="1">The sequence shown here is derived from an EMBL/GenBank/DDBJ whole genome shotgun (WGS) entry which is preliminary data.</text>
</comment>
<reference evidence="1" key="1">
    <citation type="submission" date="2021-09" db="EMBL/GenBank/DDBJ databases">
        <authorList>
            <consortium name="AG Swart"/>
            <person name="Singh M."/>
            <person name="Singh A."/>
            <person name="Seah K."/>
            <person name="Emmerich C."/>
        </authorList>
    </citation>
    <scope>NUCLEOTIDE SEQUENCE</scope>
    <source>
        <strain evidence="1">ATCC30299</strain>
    </source>
</reference>
<evidence type="ECO:0000313" key="2">
    <source>
        <dbReference type="Proteomes" id="UP001162131"/>
    </source>
</evidence>
<dbReference type="Proteomes" id="UP001162131">
    <property type="component" value="Unassembled WGS sequence"/>
</dbReference>
<protein>
    <submittedName>
        <fullName evidence="1">Uncharacterized protein</fullName>
    </submittedName>
</protein>
<dbReference type="EMBL" id="CAJZBQ010000047">
    <property type="protein sequence ID" value="CAG9329306.1"/>
    <property type="molecule type" value="Genomic_DNA"/>
</dbReference>
<sequence length="225" mass="25422">MSKVILEKTLQAAVQCPALLNEISISSCQETHVLSIFQILAAHKIPPPVIYYNLSYSLLGASQKFSIYREILKKVDTSSTSSMIKSLITNYYKYKPSSMPKLHFSIDQQVKLIKSLSILSLEPSYSSTANNLLFYFSDLIIRSPNFVTPNQSIEILNSIMQLKTTDQSLYCLTNMCKVNLINNITSVSEDLGFYKEVDLGPHTERDFLYSLIIAKNLSNTKNNLK</sequence>
<dbReference type="AlphaFoldDB" id="A0AAU9JXL9"/>
<accession>A0AAU9JXL9</accession>
<evidence type="ECO:0000313" key="1">
    <source>
        <dbReference type="EMBL" id="CAG9329306.1"/>
    </source>
</evidence>
<organism evidence="1 2">
    <name type="scientific">Blepharisma stoltei</name>
    <dbReference type="NCBI Taxonomy" id="1481888"/>
    <lineage>
        <taxon>Eukaryota</taxon>
        <taxon>Sar</taxon>
        <taxon>Alveolata</taxon>
        <taxon>Ciliophora</taxon>
        <taxon>Postciliodesmatophora</taxon>
        <taxon>Heterotrichea</taxon>
        <taxon>Heterotrichida</taxon>
        <taxon>Blepharismidae</taxon>
        <taxon>Blepharisma</taxon>
    </lineage>
</organism>
<gene>
    <name evidence="1" type="ORF">BSTOLATCC_MIC48130</name>
</gene>
<keyword evidence="2" id="KW-1185">Reference proteome</keyword>
<proteinExistence type="predicted"/>
<name>A0AAU9JXL9_9CILI</name>